<dbReference type="AlphaFoldDB" id="A0AAP2Z052"/>
<dbReference type="PROSITE" id="PS51918">
    <property type="entry name" value="RADICAL_SAM"/>
    <property type="match status" value="1"/>
</dbReference>
<keyword evidence="11 12" id="KW-0411">Iron-sulfur</keyword>
<dbReference type="NCBIfam" id="TIGR00433">
    <property type="entry name" value="bioB"/>
    <property type="match status" value="1"/>
</dbReference>
<evidence type="ECO:0000256" key="4">
    <source>
        <dbReference type="ARBA" id="ARBA00022485"/>
    </source>
</evidence>
<dbReference type="Pfam" id="PF04055">
    <property type="entry name" value="Radical_SAM"/>
    <property type="match status" value="1"/>
</dbReference>
<comment type="subunit">
    <text evidence="12">Homodimer.</text>
</comment>
<dbReference type="GO" id="GO:0009102">
    <property type="term" value="P:biotin biosynthetic process"/>
    <property type="evidence" value="ECO:0007669"/>
    <property type="project" value="UniProtKB-UniRule"/>
</dbReference>
<dbReference type="Proteomes" id="UP001321018">
    <property type="component" value="Unassembled WGS sequence"/>
</dbReference>
<dbReference type="HAMAP" id="MF_01694">
    <property type="entry name" value="BioB"/>
    <property type="match status" value="1"/>
</dbReference>
<comment type="caution">
    <text evidence="16">The sequence shown here is derived from an EMBL/GenBank/DDBJ whole genome shotgun (WGS) entry which is preliminary data.</text>
</comment>
<feature type="binding site" evidence="12 13">
    <location>
        <position position="75"/>
    </location>
    <ligand>
        <name>[4Fe-4S] cluster</name>
        <dbReference type="ChEBI" id="CHEBI:49883"/>
        <note>4Fe-4S-S-AdoMet</note>
    </ligand>
</feature>
<evidence type="ECO:0000256" key="13">
    <source>
        <dbReference type="PIRSR" id="PIRSR001619-1"/>
    </source>
</evidence>
<evidence type="ECO:0000256" key="14">
    <source>
        <dbReference type="SAM" id="MobiDB-lite"/>
    </source>
</evidence>
<keyword evidence="5 12" id="KW-0808">Transferase</keyword>
<dbReference type="GO" id="GO:0051539">
    <property type="term" value="F:4 iron, 4 sulfur cluster binding"/>
    <property type="evidence" value="ECO:0007669"/>
    <property type="project" value="UniProtKB-KW"/>
</dbReference>
<feature type="compositionally biased region" description="Basic and acidic residues" evidence="14">
    <location>
        <begin position="375"/>
        <end position="390"/>
    </location>
</feature>
<protein>
    <recommendedName>
        <fullName evidence="3 12">Biotin synthase</fullName>
        <ecNumber evidence="3 12">2.8.1.6</ecNumber>
    </recommendedName>
</protein>
<name>A0AAP2Z052_9EURY</name>
<feature type="binding site" evidence="12 13">
    <location>
        <position position="208"/>
    </location>
    <ligand>
        <name>[2Fe-2S] cluster</name>
        <dbReference type="ChEBI" id="CHEBI:190135"/>
    </ligand>
</feature>
<dbReference type="SFLD" id="SFLDG01060">
    <property type="entry name" value="BATS_domain_containing"/>
    <property type="match status" value="1"/>
</dbReference>
<dbReference type="SUPFAM" id="SSF102114">
    <property type="entry name" value="Radical SAM enzymes"/>
    <property type="match status" value="1"/>
</dbReference>
<dbReference type="PIRSF" id="PIRSF001619">
    <property type="entry name" value="Biotin_synth"/>
    <property type="match status" value="1"/>
</dbReference>
<evidence type="ECO:0000256" key="7">
    <source>
        <dbReference type="ARBA" id="ARBA00022714"/>
    </source>
</evidence>
<organism evidence="16 17">
    <name type="scientific">Natronoglomus mannanivorans</name>
    <dbReference type="NCBI Taxonomy" id="2979990"/>
    <lineage>
        <taxon>Archaea</taxon>
        <taxon>Methanobacteriati</taxon>
        <taxon>Methanobacteriota</taxon>
        <taxon>Stenosarchaea group</taxon>
        <taxon>Halobacteria</taxon>
        <taxon>Halobacteriales</taxon>
        <taxon>Natrialbaceae</taxon>
        <taxon>Natronoglomus</taxon>
    </lineage>
</organism>
<evidence type="ECO:0000313" key="17">
    <source>
        <dbReference type="Proteomes" id="UP001321018"/>
    </source>
</evidence>
<evidence type="ECO:0000256" key="9">
    <source>
        <dbReference type="ARBA" id="ARBA00022756"/>
    </source>
</evidence>
<dbReference type="SMART" id="SM00729">
    <property type="entry name" value="Elp3"/>
    <property type="match status" value="1"/>
</dbReference>
<dbReference type="GO" id="GO:0004076">
    <property type="term" value="F:biotin synthase activity"/>
    <property type="evidence" value="ECO:0007669"/>
    <property type="project" value="UniProtKB-UniRule"/>
</dbReference>
<dbReference type="InterPro" id="IPR024177">
    <property type="entry name" value="Biotin_synthase"/>
</dbReference>
<feature type="domain" description="Radical SAM core" evidence="15">
    <location>
        <begin position="50"/>
        <end position="292"/>
    </location>
</feature>
<dbReference type="SFLD" id="SFLDG01278">
    <property type="entry name" value="biotin_synthase_like"/>
    <property type="match status" value="1"/>
</dbReference>
<dbReference type="PANTHER" id="PTHR22976:SF2">
    <property type="entry name" value="BIOTIN SYNTHASE, MITOCHONDRIAL"/>
    <property type="match status" value="1"/>
</dbReference>
<dbReference type="InterPro" id="IPR010722">
    <property type="entry name" value="BATS_dom"/>
</dbReference>
<keyword evidence="9 12" id="KW-0093">Biotin biosynthesis</keyword>
<evidence type="ECO:0000256" key="12">
    <source>
        <dbReference type="HAMAP-Rule" id="MF_01694"/>
    </source>
</evidence>
<keyword evidence="8 12" id="KW-0479">Metal-binding</keyword>
<dbReference type="InterPro" id="IPR013785">
    <property type="entry name" value="Aldolase_TIM"/>
</dbReference>
<dbReference type="Pfam" id="PF06968">
    <property type="entry name" value="BATS"/>
    <property type="match status" value="1"/>
</dbReference>
<evidence type="ECO:0000256" key="1">
    <source>
        <dbReference type="ARBA" id="ARBA00004942"/>
    </source>
</evidence>
<feature type="binding site" evidence="12 13">
    <location>
        <position position="72"/>
    </location>
    <ligand>
        <name>[4Fe-4S] cluster</name>
        <dbReference type="ChEBI" id="CHEBI:49883"/>
        <note>4Fe-4S-S-AdoMet</note>
    </ligand>
</feature>
<comment type="cofactor">
    <cofactor evidence="12">
        <name>[2Fe-2S] cluster</name>
        <dbReference type="ChEBI" id="CHEBI:190135"/>
    </cofactor>
    <text evidence="12">Binds 1 [2Fe-2S] cluster. The cluster is coordinated with 3 cysteines and 1 arginine.</text>
</comment>
<dbReference type="SMART" id="SM00876">
    <property type="entry name" value="BATS"/>
    <property type="match status" value="1"/>
</dbReference>
<proteinExistence type="inferred from homology"/>
<evidence type="ECO:0000256" key="11">
    <source>
        <dbReference type="ARBA" id="ARBA00023014"/>
    </source>
</evidence>
<dbReference type="SFLD" id="SFLDS00029">
    <property type="entry name" value="Radical_SAM"/>
    <property type="match status" value="1"/>
</dbReference>
<feature type="region of interest" description="Disordered" evidence="14">
    <location>
        <begin position="339"/>
        <end position="390"/>
    </location>
</feature>
<dbReference type="InterPro" id="IPR058240">
    <property type="entry name" value="rSAM_sf"/>
</dbReference>
<evidence type="ECO:0000256" key="10">
    <source>
        <dbReference type="ARBA" id="ARBA00023004"/>
    </source>
</evidence>
<evidence type="ECO:0000256" key="6">
    <source>
        <dbReference type="ARBA" id="ARBA00022691"/>
    </source>
</evidence>
<evidence type="ECO:0000256" key="5">
    <source>
        <dbReference type="ARBA" id="ARBA00022679"/>
    </source>
</evidence>
<dbReference type="EMBL" id="JAOPKA010000006">
    <property type="protein sequence ID" value="MCU4742015.1"/>
    <property type="molecule type" value="Genomic_DNA"/>
</dbReference>
<gene>
    <name evidence="12 16" type="primary">bioB</name>
    <name evidence="16" type="ORF">OB960_11465</name>
</gene>
<keyword evidence="7 12" id="KW-0001">2Fe-2S</keyword>
<dbReference type="Gene3D" id="3.20.20.70">
    <property type="entry name" value="Aldolase class I"/>
    <property type="match status" value="1"/>
</dbReference>
<comment type="function">
    <text evidence="12">Catalyzes the conversion of dethiobiotin (DTB) to biotin by the insertion of a sulfur atom into dethiobiotin via a radical-based mechanism.</text>
</comment>
<comment type="cofactor">
    <cofactor evidence="13">
        <name>[2Fe-2S] cluster</name>
        <dbReference type="ChEBI" id="CHEBI:190135"/>
    </cofactor>
    <text evidence="13">Binds 1 [2Fe-2S] cluster. The cluster is coordinated with 3 cysteines and 1 arginine.</text>
</comment>
<comment type="cofactor">
    <cofactor evidence="12 13">
        <name>[4Fe-4S] cluster</name>
        <dbReference type="ChEBI" id="CHEBI:49883"/>
    </cofactor>
    <text evidence="12 13">Binds 1 [4Fe-4S] cluster. The cluster is coordinated with 3 cysteines and an exchangeable S-adenosyl-L-methionine.</text>
</comment>
<feature type="binding site" evidence="12 13">
    <location>
        <position position="287"/>
    </location>
    <ligand>
        <name>[2Fe-2S] cluster</name>
        <dbReference type="ChEBI" id="CHEBI:190135"/>
    </ligand>
</feature>
<dbReference type="InterPro" id="IPR002684">
    <property type="entry name" value="Biotin_synth/BioAB"/>
</dbReference>
<dbReference type="CDD" id="cd01335">
    <property type="entry name" value="Radical_SAM"/>
    <property type="match status" value="1"/>
</dbReference>
<dbReference type="GO" id="GO:0051537">
    <property type="term" value="F:2 iron, 2 sulfur cluster binding"/>
    <property type="evidence" value="ECO:0007669"/>
    <property type="project" value="UniProtKB-KW"/>
</dbReference>
<dbReference type="InterPro" id="IPR007197">
    <property type="entry name" value="rSAM"/>
</dbReference>
<comment type="caution">
    <text evidence="12">Lacks conserved residue(s) required for the propagation of feature annotation.</text>
</comment>
<comment type="catalytic activity">
    <reaction evidence="12">
        <text>(4R,5S)-dethiobiotin + (sulfur carrier)-SH + 2 reduced [2Fe-2S]-[ferredoxin] + 2 S-adenosyl-L-methionine = (sulfur carrier)-H + biotin + 2 5'-deoxyadenosine + 2 L-methionine + 2 oxidized [2Fe-2S]-[ferredoxin]</text>
        <dbReference type="Rhea" id="RHEA:22060"/>
        <dbReference type="Rhea" id="RHEA-COMP:10000"/>
        <dbReference type="Rhea" id="RHEA-COMP:10001"/>
        <dbReference type="Rhea" id="RHEA-COMP:14737"/>
        <dbReference type="Rhea" id="RHEA-COMP:14739"/>
        <dbReference type="ChEBI" id="CHEBI:17319"/>
        <dbReference type="ChEBI" id="CHEBI:29917"/>
        <dbReference type="ChEBI" id="CHEBI:33737"/>
        <dbReference type="ChEBI" id="CHEBI:33738"/>
        <dbReference type="ChEBI" id="CHEBI:57586"/>
        <dbReference type="ChEBI" id="CHEBI:57844"/>
        <dbReference type="ChEBI" id="CHEBI:59789"/>
        <dbReference type="ChEBI" id="CHEBI:64428"/>
        <dbReference type="ChEBI" id="CHEBI:149473"/>
        <dbReference type="EC" id="2.8.1.6"/>
    </reaction>
</comment>
<feature type="binding site" evidence="12 13">
    <location>
        <position position="68"/>
    </location>
    <ligand>
        <name>[4Fe-4S] cluster</name>
        <dbReference type="ChEBI" id="CHEBI:49883"/>
        <note>4Fe-4S-S-AdoMet</note>
    </ligand>
</feature>
<evidence type="ECO:0000256" key="3">
    <source>
        <dbReference type="ARBA" id="ARBA00012236"/>
    </source>
</evidence>
<evidence type="ECO:0000313" key="16">
    <source>
        <dbReference type="EMBL" id="MCU4742015.1"/>
    </source>
</evidence>
<dbReference type="PANTHER" id="PTHR22976">
    <property type="entry name" value="BIOTIN SYNTHASE"/>
    <property type="match status" value="1"/>
</dbReference>
<sequence>MVYETGNRTIDDALERVFDGETLDRTDGLALLAQPTGELAEAGAAVRDHFGDGTVDACSIVNAKAGNCAEDCGFCAQSVHFDTGIETYGFLGPEKILEAAKRAERDGAQRFGIVVAERGVSKEKRPEEWAEVIESIRRVREACDLEIDASLGILTEEEAAILAEEGIGHYNHNIETSPRYFPEIVGTHDFEDRVATLEVAKEAGMDLCAGVILGMGETPTDRVDAAIALQEIGISSLPVNVLNPVAGTALGDSSGESESEDGADITTEEIVETVAVYRLLHPHARVRLTGGREVNLSSDEQHLPFEAGADGILTGDYLTTEGQSPGEDIEIVERAGLEPNREVNEFDPAAVKARGTDDTASLGTAAGTATSTAEGARDTTRESSRESTDD</sequence>
<keyword evidence="4 12" id="KW-0004">4Fe-4S</keyword>
<dbReference type="GO" id="GO:0005506">
    <property type="term" value="F:iron ion binding"/>
    <property type="evidence" value="ECO:0007669"/>
    <property type="project" value="UniProtKB-UniRule"/>
</dbReference>
<feature type="compositionally biased region" description="Low complexity" evidence="14">
    <location>
        <begin position="358"/>
        <end position="374"/>
    </location>
</feature>
<accession>A0AAP2Z052</accession>
<dbReference type="InterPro" id="IPR006638">
    <property type="entry name" value="Elp3/MiaA/NifB-like_rSAM"/>
</dbReference>
<keyword evidence="10 12" id="KW-0408">Iron</keyword>
<evidence type="ECO:0000256" key="8">
    <source>
        <dbReference type="ARBA" id="ARBA00022723"/>
    </source>
</evidence>
<dbReference type="RefSeq" id="WP_338003850.1">
    <property type="nucleotide sequence ID" value="NZ_JAOPKA010000006.1"/>
</dbReference>
<comment type="similarity">
    <text evidence="2 12">Belongs to the radical SAM superfamily. Biotin synthase family.</text>
</comment>
<evidence type="ECO:0000256" key="2">
    <source>
        <dbReference type="ARBA" id="ARBA00010765"/>
    </source>
</evidence>
<dbReference type="EC" id="2.8.1.6" evidence="3 12"/>
<keyword evidence="6 12" id="KW-0949">S-adenosyl-L-methionine</keyword>
<comment type="pathway">
    <text evidence="1 12">Cofactor biosynthesis; biotin biosynthesis; biotin from 7,8-diaminononanoate: step 2/2.</text>
</comment>
<evidence type="ECO:0000259" key="15">
    <source>
        <dbReference type="PROSITE" id="PS51918"/>
    </source>
</evidence>
<reference evidence="16" key="1">
    <citation type="submission" date="2022-09" db="EMBL/GenBank/DDBJ databases">
        <title>Enrichment on poylsaccharides allowed isolation of novel metabolic and taxonomic groups of Haloarchaea.</title>
        <authorList>
            <person name="Sorokin D.Y."/>
            <person name="Elcheninov A.G."/>
            <person name="Khizhniak T.V."/>
            <person name="Kolganova T.V."/>
            <person name="Kublanov I.V."/>
        </authorList>
    </citation>
    <scope>NUCLEOTIDE SEQUENCE</scope>
    <source>
        <strain evidence="16">AArc-xg1-1</strain>
    </source>
</reference>